<evidence type="ECO:0000256" key="3">
    <source>
        <dbReference type="ARBA" id="ARBA00022801"/>
    </source>
</evidence>
<evidence type="ECO:0000256" key="2">
    <source>
        <dbReference type="ARBA" id="ARBA00022670"/>
    </source>
</evidence>
<dbReference type="STRING" id="341036.SAMN05660649_01371"/>
<dbReference type="PANTHER" id="PTHR32060:SF30">
    <property type="entry name" value="CARBOXY-TERMINAL PROCESSING PROTEASE CTPA"/>
    <property type="match status" value="1"/>
</dbReference>
<dbReference type="GO" id="GO:0006508">
    <property type="term" value="P:proteolysis"/>
    <property type="evidence" value="ECO:0007669"/>
    <property type="project" value="UniProtKB-KW"/>
</dbReference>
<evidence type="ECO:0000256" key="4">
    <source>
        <dbReference type="ARBA" id="ARBA00022825"/>
    </source>
</evidence>
<reference evidence="7" key="1">
    <citation type="submission" date="2016-10" db="EMBL/GenBank/DDBJ databases">
        <authorList>
            <person name="Varghese N."/>
            <person name="Submissions S."/>
        </authorList>
    </citation>
    <scope>NUCLEOTIDE SEQUENCE [LARGE SCALE GENOMIC DNA]</scope>
    <source>
        <strain evidence="7">DSM 17038</strain>
    </source>
</reference>
<evidence type="ECO:0000313" key="7">
    <source>
        <dbReference type="Proteomes" id="UP000199337"/>
    </source>
</evidence>
<proteinExistence type="inferred from homology"/>
<gene>
    <name evidence="6" type="ORF">SAMN05660649_01371</name>
</gene>
<dbReference type="EMBL" id="FOOX01000004">
    <property type="protein sequence ID" value="SFG34936.1"/>
    <property type="molecule type" value="Genomic_DNA"/>
</dbReference>
<dbReference type="GO" id="GO:0007165">
    <property type="term" value="P:signal transduction"/>
    <property type="evidence" value="ECO:0007669"/>
    <property type="project" value="TreeGrafter"/>
</dbReference>
<organism evidence="6 7">
    <name type="scientific">Desulfotruncus arcticus DSM 17038</name>
    <dbReference type="NCBI Taxonomy" id="1121424"/>
    <lineage>
        <taxon>Bacteria</taxon>
        <taxon>Bacillati</taxon>
        <taxon>Bacillota</taxon>
        <taxon>Clostridia</taxon>
        <taxon>Eubacteriales</taxon>
        <taxon>Desulfallaceae</taxon>
        <taxon>Desulfotruncus</taxon>
    </lineage>
</organism>
<feature type="domain" description="PDZ" evidence="5">
    <location>
        <begin position="1"/>
        <end position="52"/>
    </location>
</feature>
<dbReference type="SUPFAM" id="SSF52096">
    <property type="entry name" value="ClpP/crotonase"/>
    <property type="match status" value="1"/>
</dbReference>
<evidence type="ECO:0000313" key="6">
    <source>
        <dbReference type="EMBL" id="SFG34936.1"/>
    </source>
</evidence>
<dbReference type="CDD" id="cd06782">
    <property type="entry name" value="cpPDZ_CPP-like"/>
    <property type="match status" value="1"/>
</dbReference>
<dbReference type="GO" id="GO:0030288">
    <property type="term" value="C:outer membrane-bounded periplasmic space"/>
    <property type="evidence" value="ECO:0007669"/>
    <property type="project" value="TreeGrafter"/>
</dbReference>
<comment type="similarity">
    <text evidence="1">Belongs to the peptidase S41A family.</text>
</comment>
<dbReference type="InterPro" id="IPR005151">
    <property type="entry name" value="Tail-specific_protease"/>
</dbReference>
<dbReference type="InterPro" id="IPR004447">
    <property type="entry name" value="Peptidase_S41A"/>
</dbReference>
<dbReference type="InterPro" id="IPR001478">
    <property type="entry name" value="PDZ"/>
</dbReference>
<sequence length="228" mass="24833">MAGVKDGLLAVMQVYKDTPAYVNGVQAGDRILKIDDHDVRGIGLETAGKLMRGPVGAQIELSVLREGRHEPIQFEITREEIIIPTVESKILSDSRIGYIMISKFTEKTPNEILQTLAGLLEQDIRGIILDLRDNPGGELVAATQIADNFVPKGPIVYIDYRSGDEDVKNVDDSYLQLPLAVLVNEYSASAAEILAGAIQDTETGVLVGTTPFGKALCRHFFHWTTGLG</sequence>
<protein>
    <submittedName>
        <fullName evidence="6">C-terminal peptidase (Prc)</fullName>
    </submittedName>
</protein>
<keyword evidence="7" id="KW-1185">Reference proteome</keyword>
<dbReference type="Gene3D" id="2.30.42.10">
    <property type="match status" value="1"/>
</dbReference>
<dbReference type="AlphaFoldDB" id="A0A1I2RAW2"/>
<evidence type="ECO:0000256" key="1">
    <source>
        <dbReference type="ARBA" id="ARBA00009179"/>
    </source>
</evidence>
<dbReference type="Proteomes" id="UP000199337">
    <property type="component" value="Unassembled WGS sequence"/>
</dbReference>
<dbReference type="GO" id="GO:0008236">
    <property type="term" value="F:serine-type peptidase activity"/>
    <property type="evidence" value="ECO:0007669"/>
    <property type="project" value="UniProtKB-KW"/>
</dbReference>
<dbReference type="PROSITE" id="PS50106">
    <property type="entry name" value="PDZ"/>
    <property type="match status" value="1"/>
</dbReference>
<dbReference type="Gene3D" id="3.90.226.10">
    <property type="entry name" value="2-enoyl-CoA Hydratase, Chain A, domain 1"/>
    <property type="match status" value="1"/>
</dbReference>
<name>A0A1I2RAW2_9FIRM</name>
<dbReference type="Pfam" id="PF17820">
    <property type="entry name" value="PDZ_6"/>
    <property type="match status" value="1"/>
</dbReference>
<keyword evidence="4" id="KW-0720">Serine protease</keyword>
<dbReference type="InterPro" id="IPR041489">
    <property type="entry name" value="PDZ_6"/>
</dbReference>
<dbReference type="InterPro" id="IPR036034">
    <property type="entry name" value="PDZ_sf"/>
</dbReference>
<keyword evidence="2" id="KW-0645">Protease</keyword>
<dbReference type="SMART" id="SM00245">
    <property type="entry name" value="TSPc"/>
    <property type="match status" value="1"/>
</dbReference>
<dbReference type="InterPro" id="IPR029045">
    <property type="entry name" value="ClpP/crotonase-like_dom_sf"/>
</dbReference>
<dbReference type="PANTHER" id="PTHR32060">
    <property type="entry name" value="TAIL-SPECIFIC PROTEASE"/>
    <property type="match status" value="1"/>
</dbReference>
<dbReference type="SUPFAM" id="SSF50156">
    <property type="entry name" value="PDZ domain-like"/>
    <property type="match status" value="1"/>
</dbReference>
<dbReference type="Pfam" id="PF03572">
    <property type="entry name" value="Peptidase_S41"/>
    <property type="match status" value="1"/>
</dbReference>
<keyword evidence="3" id="KW-0378">Hydrolase</keyword>
<dbReference type="CDD" id="cd07560">
    <property type="entry name" value="Peptidase_S41_CPP"/>
    <property type="match status" value="1"/>
</dbReference>
<accession>A0A1I2RAW2</accession>
<dbReference type="GO" id="GO:0004175">
    <property type="term" value="F:endopeptidase activity"/>
    <property type="evidence" value="ECO:0007669"/>
    <property type="project" value="TreeGrafter"/>
</dbReference>
<evidence type="ECO:0000259" key="5">
    <source>
        <dbReference type="PROSITE" id="PS50106"/>
    </source>
</evidence>